<dbReference type="Proteomes" id="UP000053424">
    <property type="component" value="Unassembled WGS sequence"/>
</dbReference>
<accession>A0A0C2Y6U0</accession>
<sequence>MSTESLWSIPLDAQRYDLSKRRKPSTLTISSTSTMDDRCEALDKFEPISVSPKAVIGDLWEDHTTAVLSSTSSLGDEEASLVESNSRGSSSDETCTSTLSVASTFLTREKETYYTDVFEREGYTTVRTIVRPSSPRPAIFNFFSRPSCPTLEGVPLTSRPTPPFGLFNNLNCMRSADVFEEELDFIEKERQKELNRRDNSVAVWVERDCSVLMEESWRSGVQAILYGQAPPPDSVVGRVEVW</sequence>
<feature type="compositionally biased region" description="Polar residues" evidence="1">
    <location>
        <begin position="82"/>
        <end position="93"/>
    </location>
</feature>
<proteinExistence type="predicted"/>
<name>A0A0C2Y6U0_HEBCY</name>
<gene>
    <name evidence="2" type="ORF">M413DRAFT_31378</name>
</gene>
<reference evidence="3" key="2">
    <citation type="submission" date="2015-01" db="EMBL/GenBank/DDBJ databases">
        <title>Evolutionary Origins and Diversification of the Mycorrhizal Mutualists.</title>
        <authorList>
            <consortium name="DOE Joint Genome Institute"/>
            <consortium name="Mycorrhizal Genomics Consortium"/>
            <person name="Kohler A."/>
            <person name="Kuo A."/>
            <person name="Nagy L.G."/>
            <person name="Floudas D."/>
            <person name="Copeland A."/>
            <person name="Barry K.W."/>
            <person name="Cichocki N."/>
            <person name="Veneault-Fourrey C."/>
            <person name="LaButti K."/>
            <person name="Lindquist E.A."/>
            <person name="Lipzen A."/>
            <person name="Lundell T."/>
            <person name="Morin E."/>
            <person name="Murat C."/>
            <person name="Riley R."/>
            <person name="Ohm R."/>
            <person name="Sun H."/>
            <person name="Tunlid A."/>
            <person name="Henrissat B."/>
            <person name="Grigoriev I.V."/>
            <person name="Hibbett D.S."/>
            <person name="Martin F."/>
        </authorList>
    </citation>
    <scope>NUCLEOTIDE SEQUENCE [LARGE SCALE GENOMIC DNA]</scope>
    <source>
        <strain evidence="3">h7</strain>
    </source>
</reference>
<dbReference type="HOGENOM" id="CLU_1214836_0_0_1"/>
<keyword evidence="3" id="KW-1185">Reference proteome</keyword>
<feature type="region of interest" description="Disordered" evidence="1">
    <location>
        <begin position="70"/>
        <end position="93"/>
    </location>
</feature>
<organism evidence="2 3">
    <name type="scientific">Hebeloma cylindrosporum</name>
    <dbReference type="NCBI Taxonomy" id="76867"/>
    <lineage>
        <taxon>Eukaryota</taxon>
        <taxon>Fungi</taxon>
        <taxon>Dikarya</taxon>
        <taxon>Basidiomycota</taxon>
        <taxon>Agaricomycotina</taxon>
        <taxon>Agaricomycetes</taxon>
        <taxon>Agaricomycetidae</taxon>
        <taxon>Agaricales</taxon>
        <taxon>Agaricineae</taxon>
        <taxon>Hymenogastraceae</taxon>
        <taxon>Hebeloma</taxon>
    </lineage>
</organism>
<dbReference type="AlphaFoldDB" id="A0A0C2Y6U0"/>
<evidence type="ECO:0000313" key="2">
    <source>
        <dbReference type="EMBL" id="KIM36747.1"/>
    </source>
</evidence>
<protein>
    <submittedName>
        <fullName evidence="2">Uncharacterized protein</fullName>
    </submittedName>
</protein>
<evidence type="ECO:0000256" key="1">
    <source>
        <dbReference type="SAM" id="MobiDB-lite"/>
    </source>
</evidence>
<evidence type="ECO:0000313" key="3">
    <source>
        <dbReference type="Proteomes" id="UP000053424"/>
    </source>
</evidence>
<dbReference type="OrthoDB" id="3042126at2759"/>
<reference evidence="2 3" key="1">
    <citation type="submission" date="2014-04" db="EMBL/GenBank/DDBJ databases">
        <authorList>
            <consortium name="DOE Joint Genome Institute"/>
            <person name="Kuo A."/>
            <person name="Gay G."/>
            <person name="Dore J."/>
            <person name="Kohler A."/>
            <person name="Nagy L.G."/>
            <person name="Floudas D."/>
            <person name="Copeland A."/>
            <person name="Barry K.W."/>
            <person name="Cichocki N."/>
            <person name="Veneault-Fourrey C."/>
            <person name="LaButti K."/>
            <person name="Lindquist E.A."/>
            <person name="Lipzen A."/>
            <person name="Lundell T."/>
            <person name="Morin E."/>
            <person name="Murat C."/>
            <person name="Sun H."/>
            <person name="Tunlid A."/>
            <person name="Henrissat B."/>
            <person name="Grigoriev I.V."/>
            <person name="Hibbett D.S."/>
            <person name="Martin F."/>
            <person name="Nordberg H.P."/>
            <person name="Cantor M.N."/>
            <person name="Hua S.X."/>
        </authorList>
    </citation>
    <scope>NUCLEOTIDE SEQUENCE [LARGE SCALE GENOMIC DNA]</scope>
    <source>
        <strain evidence="3">h7</strain>
    </source>
</reference>
<dbReference type="EMBL" id="KN831802">
    <property type="protein sequence ID" value="KIM36747.1"/>
    <property type="molecule type" value="Genomic_DNA"/>
</dbReference>